<evidence type="ECO:0000256" key="1">
    <source>
        <dbReference type="SAM" id="SignalP"/>
    </source>
</evidence>
<organism evidence="2">
    <name type="scientific">Riptortus pedestris</name>
    <name type="common">Bean bug</name>
    <dbReference type="NCBI Taxonomy" id="329032"/>
    <lineage>
        <taxon>Eukaryota</taxon>
        <taxon>Metazoa</taxon>
        <taxon>Ecdysozoa</taxon>
        <taxon>Arthropoda</taxon>
        <taxon>Hexapoda</taxon>
        <taxon>Insecta</taxon>
        <taxon>Pterygota</taxon>
        <taxon>Neoptera</taxon>
        <taxon>Paraneoptera</taxon>
        <taxon>Hemiptera</taxon>
        <taxon>Heteroptera</taxon>
        <taxon>Panheteroptera</taxon>
        <taxon>Pentatomomorpha</taxon>
        <taxon>Coreoidea</taxon>
        <taxon>Alydidae</taxon>
        <taxon>Riptortus</taxon>
    </lineage>
</organism>
<feature type="chain" id="PRO_5004372188" evidence="1">
    <location>
        <begin position="20"/>
        <end position="223"/>
    </location>
</feature>
<reference evidence="2" key="1">
    <citation type="journal article" date="2013" name="PLoS ONE">
        <title>Gene expression in gut symbiotic organ of stinkbug affected by extracellular bacterial symbiont.</title>
        <authorList>
            <person name="Futahashi R."/>
            <person name="Tanaka K."/>
            <person name="Tanahashi M."/>
            <person name="Nikoh N."/>
            <person name="Kikuchi Y."/>
            <person name="Lee B.L."/>
            <person name="Fukatsu T."/>
        </authorList>
    </citation>
    <scope>NUCLEOTIDE SEQUENCE</scope>
    <source>
        <tissue evidence="2">Midgut</tissue>
    </source>
</reference>
<proteinExistence type="evidence at transcript level"/>
<evidence type="ECO:0000313" key="2">
    <source>
        <dbReference type="EMBL" id="BAN21364.1"/>
    </source>
</evidence>
<protein>
    <submittedName>
        <fullName evidence="2">Uncharacterized protein</fullName>
    </submittedName>
</protein>
<feature type="signal peptide" evidence="1">
    <location>
        <begin position="1"/>
        <end position="19"/>
    </location>
</feature>
<keyword evidence="1" id="KW-0732">Signal</keyword>
<sequence>MKPTVIVLVLVTQLAISNCSSSAGRLIGINRRVDESIETANNINVEERRTFFEIEKASIGNASFEGMTVLGLDSLRRSRGCRLIREDTRDTYVVHLGFGFLHFFFKRLNMDGNSFSATFKIPWNSFVLVFTTTWEPCDFKMERLYIERAWDIWLQAARPGSSGQALDPFFKNEVIPKINAVLDVYRHHVEELMRERYCEKKQFPNEENHFQKVLLDFLLNIIL</sequence>
<dbReference type="EMBL" id="AK418149">
    <property type="protein sequence ID" value="BAN21364.1"/>
    <property type="molecule type" value="mRNA"/>
</dbReference>
<accession>R4WE67</accession>
<dbReference type="AlphaFoldDB" id="R4WE67"/>
<name>R4WE67_RIPPE</name>